<dbReference type="EMBL" id="LWCA01000324">
    <property type="protein sequence ID" value="OAF69170.1"/>
    <property type="molecule type" value="Genomic_DNA"/>
</dbReference>
<evidence type="ECO:0000256" key="1">
    <source>
        <dbReference type="ARBA" id="ARBA00001947"/>
    </source>
</evidence>
<comment type="caution">
    <text evidence="2">The sequence shown here is derived from an EMBL/GenBank/DDBJ whole genome shotgun (WGS) entry which is preliminary data.</text>
</comment>
<protein>
    <submittedName>
        <fullName evidence="2">Uncharacterized protein</fullName>
    </submittedName>
</protein>
<dbReference type="InterPro" id="IPR050821">
    <property type="entry name" value="Cytosolic_carboxypeptidase"/>
</dbReference>
<accession>A0A177B4X8</accession>
<proteinExistence type="predicted"/>
<sequence>MTICSYTLECNYNMGRIINKLSPVPNDVYERTSPPLLCKFPPKYTPTHYEQIGRALAISALDFINDNPLSRLNTSEYFYLNNVRDVIRRNLRKKCEKLKHKQKDEPKIITFSFKNVDNFLKENKIANNFKMCDEFSVNSINSNNVLSKSMNNFIQNKFTPKKDKNIKQKLLNSRNRGKNLKSKIFVKAKHNQHTKFEIKKESNHEDTWKKRKNNMTSLKVKNSVKLDVGFQRNKSCYDFKKTNIDSNVVIKNDEKRKNYIFRIINNKYQDKCKKTGRKRTWKLGKINPKCQIADDIQSISRNFTNLNILTNDNVENI</sequence>
<dbReference type="PANTHER" id="PTHR12756">
    <property type="entry name" value="CYTOSOLIC CARBOXYPEPTIDASE"/>
    <property type="match status" value="1"/>
</dbReference>
<name>A0A177B4X8_9BILA</name>
<dbReference type="PANTHER" id="PTHR12756:SF12">
    <property type="entry name" value="CYTOSOLIC CARBOXYPEPTIDASE-LIKE PROTEIN 5"/>
    <property type="match status" value="1"/>
</dbReference>
<keyword evidence="3" id="KW-1185">Reference proteome</keyword>
<gene>
    <name evidence="2" type="ORF">A3Q56_03089</name>
</gene>
<dbReference type="OrthoDB" id="10253041at2759"/>
<evidence type="ECO:0000313" key="3">
    <source>
        <dbReference type="Proteomes" id="UP000078046"/>
    </source>
</evidence>
<dbReference type="Proteomes" id="UP000078046">
    <property type="component" value="Unassembled WGS sequence"/>
</dbReference>
<reference evidence="2 3" key="1">
    <citation type="submission" date="2016-04" db="EMBL/GenBank/DDBJ databases">
        <title>The genome of Intoshia linei affirms orthonectids as highly simplified spiralians.</title>
        <authorList>
            <person name="Mikhailov K.V."/>
            <person name="Slusarev G.S."/>
            <person name="Nikitin M.A."/>
            <person name="Logacheva M.D."/>
            <person name="Penin A."/>
            <person name="Aleoshin V."/>
            <person name="Panchin Y.V."/>
        </authorList>
    </citation>
    <scope>NUCLEOTIDE SEQUENCE [LARGE SCALE GENOMIC DNA]</scope>
    <source>
        <strain evidence="2">Intl2013</strain>
        <tissue evidence="2">Whole animal</tissue>
    </source>
</reference>
<evidence type="ECO:0000313" key="2">
    <source>
        <dbReference type="EMBL" id="OAF69170.1"/>
    </source>
</evidence>
<comment type="cofactor">
    <cofactor evidence="1">
        <name>Zn(2+)</name>
        <dbReference type="ChEBI" id="CHEBI:29105"/>
    </cofactor>
</comment>
<dbReference type="AlphaFoldDB" id="A0A177B4X8"/>
<organism evidence="2 3">
    <name type="scientific">Intoshia linei</name>
    <dbReference type="NCBI Taxonomy" id="1819745"/>
    <lineage>
        <taxon>Eukaryota</taxon>
        <taxon>Metazoa</taxon>
        <taxon>Spiralia</taxon>
        <taxon>Lophotrochozoa</taxon>
        <taxon>Mesozoa</taxon>
        <taxon>Orthonectida</taxon>
        <taxon>Rhopaluridae</taxon>
        <taxon>Intoshia</taxon>
    </lineage>
</organism>